<keyword evidence="4" id="KW-1185">Reference proteome</keyword>
<feature type="signal peptide" evidence="2">
    <location>
        <begin position="1"/>
        <end position="23"/>
    </location>
</feature>
<dbReference type="PROSITE" id="PS51257">
    <property type="entry name" value="PROKAR_LIPOPROTEIN"/>
    <property type="match status" value="1"/>
</dbReference>
<accession>A0ABN2FJT4</accession>
<name>A0ABN2FJT4_9ACTN</name>
<evidence type="ECO:0000313" key="4">
    <source>
        <dbReference type="Proteomes" id="UP001501319"/>
    </source>
</evidence>
<feature type="compositionally biased region" description="Low complexity" evidence="1">
    <location>
        <begin position="33"/>
        <end position="56"/>
    </location>
</feature>
<protein>
    <recommendedName>
        <fullName evidence="5">Lipoprotein</fullName>
    </recommendedName>
</protein>
<feature type="region of interest" description="Disordered" evidence="1">
    <location>
        <begin position="33"/>
        <end position="80"/>
    </location>
</feature>
<gene>
    <name evidence="3" type="ORF">GCM10009744_45540</name>
</gene>
<dbReference type="RefSeq" id="WP_344113933.1">
    <property type="nucleotide sequence ID" value="NZ_BAAANE010000007.1"/>
</dbReference>
<evidence type="ECO:0000256" key="1">
    <source>
        <dbReference type="SAM" id="MobiDB-lite"/>
    </source>
</evidence>
<comment type="caution">
    <text evidence="3">The sequence shown here is derived from an EMBL/GenBank/DDBJ whole genome shotgun (WGS) entry which is preliminary data.</text>
</comment>
<feature type="compositionally biased region" description="Pro residues" evidence="1">
    <location>
        <begin position="57"/>
        <end position="67"/>
    </location>
</feature>
<proteinExistence type="predicted"/>
<dbReference type="Proteomes" id="UP001501319">
    <property type="component" value="Unassembled WGS sequence"/>
</dbReference>
<organism evidence="3 4">
    <name type="scientific">Kribbella alba</name>
    <dbReference type="NCBI Taxonomy" id="190197"/>
    <lineage>
        <taxon>Bacteria</taxon>
        <taxon>Bacillati</taxon>
        <taxon>Actinomycetota</taxon>
        <taxon>Actinomycetes</taxon>
        <taxon>Propionibacteriales</taxon>
        <taxon>Kribbellaceae</taxon>
        <taxon>Kribbella</taxon>
    </lineage>
</organism>
<evidence type="ECO:0000256" key="2">
    <source>
        <dbReference type="SAM" id="SignalP"/>
    </source>
</evidence>
<sequence length="318" mass="34307">MRRSRIGYALVLTAGLTGPIMLAGCGADEVAGPQATTAPETTATQGVPTTARTASPPTTPRPVPETGPEPGFDRTAFGPSATVNNKFFPLRPGMRLSYRGQTIEDGERLTRSVIFIVTDLTKVIDGVRTRVVWERDYKAGVLDEAELAFFAQADDGTVWHFGEYPEVFEEGKVVETPTWIHGLKGARAGIAMKAQPKLKERSYAQGWGPAVNWADRARIHQVGQRTCVATGCFSGVIVTDEYNLAEPGAHQLKYFAAGVGNVRVGYFGNDPNKETLELTSAAPLSRAGLAAARAEALKMEKSAYQRSKDVYAKTAPMN</sequence>
<reference evidence="3 4" key="1">
    <citation type="journal article" date="2019" name="Int. J. Syst. Evol. Microbiol.">
        <title>The Global Catalogue of Microorganisms (GCM) 10K type strain sequencing project: providing services to taxonomists for standard genome sequencing and annotation.</title>
        <authorList>
            <consortium name="The Broad Institute Genomics Platform"/>
            <consortium name="The Broad Institute Genome Sequencing Center for Infectious Disease"/>
            <person name="Wu L."/>
            <person name="Ma J."/>
        </authorList>
    </citation>
    <scope>NUCLEOTIDE SEQUENCE [LARGE SCALE GENOMIC DNA]</scope>
    <source>
        <strain evidence="3 4">JCM 14306</strain>
    </source>
</reference>
<dbReference type="EMBL" id="BAAANE010000007">
    <property type="protein sequence ID" value="GAA1649025.1"/>
    <property type="molecule type" value="Genomic_DNA"/>
</dbReference>
<evidence type="ECO:0000313" key="3">
    <source>
        <dbReference type="EMBL" id="GAA1649025.1"/>
    </source>
</evidence>
<evidence type="ECO:0008006" key="5">
    <source>
        <dbReference type="Google" id="ProtNLM"/>
    </source>
</evidence>
<keyword evidence="2" id="KW-0732">Signal</keyword>
<feature type="chain" id="PRO_5047045765" description="Lipoprotein" evidence="2">
    <location>
        <begin position="24"/>
        <end position="318"/>
    </location>
</feature>